<organism evidence="2 3">
    <name type="scientific">Piloderma croceum (strain F 1598)</name>
    <dbReference type="NCBI Taxonomy" id="765440"/>
    <lineage>
        <taxon>Eukaryota</taxon>
        <taxon>Fungi</taxon>
        <taxon>Dikarya</taxon>
        <taxon>Basidiomycota</taxon>
        <taxon>Agaricomycotina</taxon>
        <taxon>Agaricomycetes</taxon>
        <taxon>Agaricomycetidae</taxon>
        <taxon>Atheliales</taxon>
        <taxon>Atheliaceae</taxon>
        <taxon>Piloderma</taxon>
    </lineage>
</organism>
<dbReference type="PANTHER" id="PTHR35567:SF1">
    <property type="entry name" value="CONSERVED FUNGAL PROTEIN (AFU_ORTHOLOGUE AFUA_1G14230)"/>
    <property type="match status" value="1"/>
</dbReference>
<evidence type="ECO:0000313" key="3">
    <source>
        <dbReference type="Proteomes" id="UP000054166"/>
    </source>
</evidence>
<dbReference type="HOGENOM" id="CLU_067863_3_1_1"/>
<dbReference type="PANTHER" id="PTHR35567">
    <property type="entry name" value="MALATE DEHYDROGENASE (AFU_ORTHOLOGUE AFUA_2G13800)"/>
    <property type="match status" value="1"/>
</dbReference>
<dbReference type="OrthoDB" id="1859733at2759"/>
<accession>A0A0C3BK16</accession>
<feature type="signal peptide" evidence="1">
    <location>
        <begin position="1"/>
        <end position="17"/>
    </location>
</feature>
<dbReference type="EMBL" id="KN832981">
    <property type="protein sequence ID" value="KIM86698.1"/>
    <property type="molecule type" value="Genomic_DNA"/>
</dbReference>
<sequence>MLRILITLLLLAMSVLAKPTPATNCDLSSATLVLPSNQTVLVEPQGPPSFIAVAFGVQNYTCNATSLTYSNIGAVGELFDISCLYGKDEFSSIQDHLYNAWNETPANITIQDLISVVGDKPQVLGQHYYVPDPKPTAGGPAISPKWDFTSDSERGKPDAFVIAASVGTLPAPNSTDNINWVQLKNIEGELADSVYRVDTKGGQPPTSCTAGAPLLSVKYAAKYCESRIRAVQAFADHLLFF</sequence>
<keyword evidence="3" id="KW-1185">Reference proteome</keyword>
<dbReference type="Pfam" id="PF11937">
    <property type="entry name" value="DUF3455"/>
    <property type="match status" value="1"/>
</dbReference>
<gene>
    <name evidence="2" type="ORF">PILCRDRAFT_64725</name>
</gene>
<feature type="chain" id="PRO_5002175720" description="Malate dehydrogenase" evidence="1">
    <location>
        <begin position="18"/>
        <end position="241"/>
    </location>
</feature>
<dbReference type="Proteomes" id="UP000054166">
    <property type="component" value="Unassembled WGS sequence"/>
</dbReference>
<dbReference type="InParanoid" id="A0A0C3BK16"/>
<name>A0A0C3BK16_PILCF</name>
<dbReference type="AlphaFoldDB" id="A0A0C3BK16"/>
<evidence type="ECO:0000256" key="1">
    <source>
        <dbReference type="SAM" id="SignalP"/>
    </source>
</evidence>
<protein>
    <recommendedName>
        <fullName evidence="4">Malate dehydrogenase</fullName>
    </recommendedName>
</protein>
<evidence type="ECO:0008006" key="4">
    <source>
        <dbReference type="Google" id="ProtNLM"/>
    </source>
</evidence>
<proteinExistence type="predicted"/>
<reference evidence="3" key="2">
    <citation type="submission" date="2015-01" db="EMBL/GenBank/DDBJ databases">
        <title>Evolutionary Origins and Diversification of the Mycorrhizal Mutualists.</title>
        <authorList>
            <consortium name="DOE Joint Genome Institute"/>
            <consortium name="Mycorrhizal Genomics Consortium"/>
            <person name="Kohler A."/>
            <person name="Kuo A."/>
            <person name="Nagy L.G."/>
            <person name="Floudas D."/>
            <person name="Copeland A."/>
            <person name="Barry K.W."/>
            <person name="Cichocki N."/>
            <person name="Veneault-Fourrey C."/>
            <person name="LaButti K."/>
            <person name="Lindquist E.A."/>
            <person name="Lipzen A."/>
            <person name="Lundell T."/>
            <person name="Morin E."/>
            <person name="Murat C."/>
            <person name="Riley R."/>
            <person name="Ohm R."/>
            <person name="Sun H."/>
            <person name="Tunlid A."/>
            <person name="Henrissat B."/>
            <person name="Grigoriev I.V."/>
            <person name="Hibbett D.S."/>
            <person name="Martin F."/>
        </authorList>
    </citation>
    <scope>NUCLEOTIDE SEQUENCE [LARGE SCALE GENOMIC DNA]</scope>
    <source>
        <strain evidence="3">F 1598</strain>
    </source>
</reference>
<dbReference type="InterPro" id="IPR021851">
    <property type="entry name" value="DUF3455"/>
</dbReference>
<keyword evidence="1" id="KW-0732">Signal</keyword>
<reference evidence="2 3" key="1">
    <citation type="submission" date="2014-04" db="EMBL/GenBank/DDBJ databases">
        <authorList>
            <consortium name="DOE Joint Genome Institute"/>
            <person name="Kuo A."/>
            <person name="Tarkka M."/>
            <person name="Buscot F."/>
            <person name="Kohler A."/>
            <person name="Nagy L.G."/>
            <person name="Floudas D."/>
            <person name="Copeland A."/>
            <person name="Barry K.W."/>
            <person name="Cichocki N."/>
            <person name="Veneault-Fourrey C."/>
            <person name="LaButti K."/>
            <person name="Lindquist E.A."/>
            <person name="Lipzen A."/>
            <person name="Lundell T."/>
            <person name="Morin E."/>
            <person name="Murat C."/>
            <person name="Sun H."/>
            <person name="Tunlid A."/>
            <person name="Henrissat B."/>
            <person name="Grigoriev I.V."/>
            <person name="Hibbett D.S."/>
            <person name="Martin F."/>
            <person name="Nordberg H.P."/>
            <person name="Cantor M.N."/>
            <person name="Hua S.X."/>
        </authorList>
    </citation>
    <scope>NUCLEOTIDE SEQUENCE [LARGE SCALE GENOMIC DNA]</scope>
    <source>
        <strain evidence="2 3">F 1598</strain>
    </source>
</reference>
<evidence type="ECO:0000313" key="2">
    <source>
        <dbReference type="EMBL" id="KIM86698.1"/>
    </source>
</evidence>